<dbReference type="Pfam" id="PF11716">
    <property type="entry name" value="MDMPI_N"/>
    <property type="match status" value="1"/>
</dbReference>
<dbReference type="InterPro" id="IPR017517">
    <property type="entry name" value="Maleyloyr_isom"/>
</dbReference>
<keyword evidence="2" id="KW-0413">Isomerase</keyword>
<dbReference type="RefSeq" id="WP_345407347.1">
    <property type="nucleotide sequence ID" value="NZ_BAABLA010000123.1"/>
</dbReference>
<comment type="caution">
    <text evidence="2">The sequence shown here is derived from an EMBL/GenBank/DDBJ whole genome shotgun (WGS) entry which is preliminary data.</text>
</comment>
<dbReference type="Gene3D" id="1.20.120.450">
    <property type="entry name" value="dinb family like domain"/>
    <property type="match status" value="1"/>
</dbReference>
<proteinExistence type="predicted"/>
<organism evidence="2 3">
    <name type="scientific">Haloechinothrix salitolerans</name>
    <dbReference type="NCBI Taxonomy" id="926830"/>
    <lineage>
        <taxon>Bacteria</taxon>
        <taxon>Bacillati</taxon>
        <taxon>Actinomycetota</taxon>
        <taxon>Actinomycetes</taxon>
        <taxon>Pseudonocardiales</taxon>
        <taxon>Pseudonocardiaceae</taxon>
        <taxon>Haloechinothrix</taxon>
    </lineage>
</organism>
<accession>A0ABW2BWG2</accession>
<name>A0ABW2BWG2_9PSEU</name>
<evidence type="ECO:0000259" key="1">
    <source>
        <dbReference type="Pfam" id="PF11716"/>
    </source>
</evidence>
<dbReference type="GO" id="GO:0016853">
    <property type="term" value="F:isomerase activity"/>
    <property type="evidence" value="ECO:0007669"/>
    <property type="project" value="UniProtKB-KW"/>
</dbReference>
<dbReference type="Proteomes" id="UP001596337">
    <property type="component" value="Unassembled WGS sequence"/>
</dbReference>
<dbReference type="InterPro" id="IPR024344">
    <property type="entry name" value="MDMPI_metal-binding"/>
</dbReference>
<evidence type="ECO:0000313" key="2">
    <source>
        <dbReference type="EMBL" id="MFC6866204.1"/>
    </source>
</evidence>
<dbReference type="NCBIfam" id="TIGR03083">
    <property type="entry name" value="maleylpyruvate isomerase family mycothiol-dependent enzyme"/>
    <property type="match status" value="1"/>
</dbReference>
<keyword evidence="3" id="KW-1185">Reference proteome</keyword>
<gene>
    <name evidence="2" type="ORF">ACFQGD_03515</name>
</gene>
<dbReference type="SUPFAM" id="SSF109854">
    <property type="entry name" value="DinB/YfiT-like putative metalloenzymes"/>
    <property type="match status" value="1"/>
</dbReference>
<reference evidence="3" key="1">
    <citation type="journal article" date="2019" name="Int. J. Syst. Evol. Microbiol.">
        <title>The Global Catalogue of Microorganisms (GCM) 10K type strain sequencing project: providing services to taxonomists for standard genome sequencing and annotation.</title>
        <authorList>
            <consortium name="The Broad Institute Genomics Platform"/>
            <consortium name="The Broad Institute Genome Sequencing Center for Infectious Disease"/>
            <person name="Wu L."/>
            <person name="Ma J."/>
        </authorList>
    </citation>
    <scope>NUCLEOTIDE SEQUENCE [LARGE SCALE GENOMIC DNA]</scope>
    <source>
        <strain evidence="3">KCTC 32255</strain>
    </source>
</reference>
<dbReference type="InterPro" id="IPR034660">
    <property type="entry name" value="DinB/YfiT-like"/>
</dbReference>
<protein>
    <submittedName>
        <fullName evidence="2">Maleylpyruvate isomerase family mycothiol-dependent enzyme</fullName>
    </submittedName>
</protein>
<evidence type="ECO:0000313" key="3">
    <source>
        <dbReference type="Proteomes" id="UP001596337"/>
    </source>
</evidence>
<feature type="domain" description="Mycothiol-dependent maleylpyruvate isomerase metal-binding" evidence="1">
    <location>
        <begin position="9"/>
        <end position="102"/>
    </location>
</feature>
<dbReference type="EMBL" id="JBHSXX010000001">
    <property type="protein sequence ID" value="MFC6866204.1"/>
    <property type="molecule type" value="Genomic_DNA"/>
</dbReference>
<sequence length="260" mass="28440">MRPDRVGALRAERAEMLRFSRELDDTEWRAASCAPGWRVQDVVTHLAAGCRAVFTPAVLSIMRSRDIERTNDEFVDRCRDWPPRRTLAEYERWSARLATAAGVVGHGPVSRIPLPLAELGRFPAGLLLAGAMTFDHHTHLRHDMAPALGRPVPGTDAARMGTVLEWMFAVLRNQLRSADPSWLTRPLDVVLDGPGGGGWRVGPGPVVAAGVTGGAAATITCPATDFPEWATCRAAWRDRDVRISGDAEYAARFLDSVRVV</sequence>